<evidence type="ECO:0000313" key="8">
    <source>
        <dbReference type="EMBL" id="QCP54083.1"/>
    </source>
</evidence>
<gene>
    <name evidence="8" type="ORF">FAZ95_34420</name>
</gene>
<dbReference type="InterPro" id="IPR017941">
    <property type="entry name" value="Rieske_2Fe-2S"/>
</dbReference>
<evidence type="ECO:0000313" key="9">
    <source>
        <dbReference type="Proteomes" id="UP000298656"/>
    </source>
</evidence>
<dbReference type="InterPro" id="IPR036922">
    <property type="entry name" value="Rieske_2Fe-2S_sf"/>
</dbReference>
<dbReference type="PROSITE" id="PS51296">
    <property type="entry name" value="RIESKE"/>
    <property type="match status" value="1"/>
</dbReference>
<proteinExistence type="inferred from homology"/>
<comment type="cofactor">
    <cofactor evidence="5">
        <name>[2Fe-2S] cluster</name>
        <dbReference type="ChEBI" id="CHEBI:190135"/>
    </cofactor>
</comment>
<keyword evidence="2" id="KW-0479">Metal-binding</keyword>
<dbReference type="EMBL" id="CP040078">
    <property type="protein sequence ID" value="QCP54083.1"/>
    <property type="molecule type" value="Genomic_DNA"/>
</dbReference>
<name>A0A4P8J229_9BURK</name>
<evidence type="ECO:0000256" key="3">
    <source>
        <dbReference type="ARBA" id="ARBA00023004"/>
    </source>
</evidence>
<keyword evidence="4" id="KW-0411">Iron-sulfur</keyword>
<keyword evidence="3" id="KW-0408">Iron</keyword>
<organism evidence="8 9">
    <name type="scientific">Trinickia violacea</name>
    <dbReference type="NCBI Taxonomy" id="2571746"/>
    <lineage>
        <taxon>Bacteria</taxon>
        <taxon>Pseudomonadati</taxon>
        <taxon>Pseudomonadota</taxon>
        <taxon>Betaproteobacteria</taxon>
        <taxon>Burkholderiales</taxon>
        <taxon>Burkholderiaceae</taxon>
        <taxon>Trinickia</taxon>
    </lineage>
</organism>
<dbReference type="GO" id="GO:0046872">
    <property type="term" value="F:metal ion binding"/>
    <property type="evidence" value="ECO:0007669"/>
    <property type="project" value="UniProtKB-KW"/>
</dbReference>
<evidence type="ECO:0000259" key="7">
    <source>
        <dbReference type="PROSITE" id="PS51296"/>
    </source>
</evidence>
<dbReference type="KEGG" id="tvl:FAZ95_34420"/>
<evidence type="ECO:0000256" key="5">
    <source>
        <dbReference type="ARBA" id="ARBA00034078"/>
    </source>
</evidence>
<dbReference type="PANTHER" id="PTHR21496">
    <property type="entry name" value="FERREDOXIN-RELATED"/>
    <property type="match status" value="1"/>
</dbReference>
<feature type="domain" description="Rieske" evidence="7">
    <location>
        <begin position="7"/>
        <end position="103"/>
    </location>
</feature>
<dbReference type="GO" id="GO:0051537">
    <property type="term" value="F:2 iron, 2 sulfur cluster binding"/>
    <property type="evidence" value="ECO:0007669"/>
    <property type="project" value="UniProtKB-KW"/>
</dbReference>
<evidence type="ECO:0000256" key="6">
    <source>
        <dbReference type="ARBA" id="ARBA00038001"/>
    </source>
</evidence>
<keyword evidence="9" id="KW-1185">Reference proteome</keyword>
<reference evidence="8 9" key="1">
    <citation type="submission" date="2019-05" db="EMBL/GenBank/DDBJ databases">
        <title>Burkholderia sp. DHOD12, isolated from subtropical forest soil.</title>
        <authorList>
            <person name="Gao Z.-H."/>
            <person name="Qiu L.-H."/>
        </authorList>
    </citation>
    <scope>NUCLEOTIDE SEQUENCE [LARGE SCALE GENOMIC DNA]</scope>
    <source>
        <strain evidence="8 9">DHOD12</strain>
    </source>
</reference>
<accession>A0A4P8J229</accession>
<dbReference type="Proteomes" id="UP000298656">
    <property type="component" value="Chromosome 2"/>
</dbReference>
<dbReference type="Gene3D" id="2.102.10.10">
    <property type="entry name" value="Rieske [2Fe-2S] iron-sulphur domain"/>
    <property type="match status" value="1"/>
</dbReference>
<dbReference type="OrthoDB" id="9800167at2"/>
<protein>
    <submittedName>
        <fullName evidence="8">Non-heme iron oxygenase ferredoxin subunit</fullName>
    </submittedName>
</protein>
<evidence type="ECO:0000256" key="4">
    <source>
        <dbReference type="ARBA" id="ARBA00023014"/>
    </source>
</evidence>
<evidence type="ECO:0000256" key="1">
    <source>
        <dbReference type="ARBA" id="ARBA00022714"/>
    </source>
</evidence>
<dbReference type="RefSeq" id="WP_137336851.1">
    <property type="nucleotide sequence ID" value="NZ_CP040078.1"/>
</dbReference>
<dbReference type="PANTHER" id="PTHR21496:SF0">
    <property type="entry name" value="RIESKE DOMAIN-CONTAINING PROTEIN"/>
    <property type="match status" value="1"/>
</dbReference>
<dbReference type="AlphaFoldDB" id="A0A4P8J229"/>
<comment type="similarity">
    <text evidence="6">Belongs to the bacterial ring-hydroxylating dioxygenase ferredoxin component family.</text>
</comment>
<dbReference type="SUPFAM" id="SSF50022">
    <property type="entry name" value="ISP domain"/>
    <property type="match status" value="1"/>
</dbReference>
<dbReference type="Pfam" id="PF00355">
    <property type="entry name" value="Rieske"/>
    <property type="match status" value="1"/>
</dbReference>
<sequence length="110" mass="12145">MLEQREWVVACSTDDIEEEDVIRFDHGSATFAVYRIDGNFHATDGWCTHEQAHLADGFVLGNEIECPRHQGRFDIATGKPLCAPVCEPLRTHPVRIEGGSVLIGIPADDA</sequence>
<evidence type="ECO:0000256" key="2">
    <source>
        <dbReference type="ARBA" id="ARBA00022723"/>
    </source>
</evidence>
<keyword evidence="1" id="KW-0001">2Fe-2S</keyword>
<dbReference type="CDD" id="cd03528">
    <property type="entry name" value="Rieske_RO_ferredoxin"/>
    <property type="match status" value="1"/>
</dbReference>